<feature type="transmembrane region" description="Helical" evidence="1">
    <location>
        <begin position="78"/>
        <end position="102"/>
    </location>
</feature>
<keyword evidence="4" id="KW-1185">Reference proteome</keyword>
<dbReference type="EMBL" id="SBJO01000096">
    <property type="protein sequence ID" value="KAF9763139.1"/>
    <property type="molecule type" value="Genomic_DNA"/>
</dbReference>
<name>A0A9P6GYD6_9MICR</name>
<reference evidence="3 4" key="1">
    <citation type="journal article" date="2020" name="Genome Biol. Evol.">
        <title>Comparative genomics of strictly vertically transmitted, feminizing microsporidia endosymbionts of amphipod crustaceans.</title>
        <authorList>
            <person name="Cormier A."/>
            <person name="Chebbi M.A."/>
            <person name="Giraud I."/>
            <person name="Wattier R."/>
            <person name="Teixeira M."/>
            <person name="Gilbert C."/>
            <person name="Rigaud T."/>
            <person name="Cordaux R."/>
        </authorList>
    </citation>
    <scope>NUCLEOTIDE SEQUENCE [LARGE SCALE GENOMIC DNA]</scope>
    <source>
        <strain evidence="3 4">Ou3-Ou53</strain>
    </source>
</reference>
<dbReference type="Proteomes" id="UP000740883">
    <property type="component" value="Unassembled WGS sequence"/>
</dbReference>
<sequence length="139" mass="15952">MKFLFWLSFILGTDDDINTIEIENEKVAGGKRVTIHARVKDENERFIMEAHKLNQEKVEKQTPNDPFKAMINISKSTLLTISCLVVIILFSMFGMLFGGYYYNNYLVLYTGIYGIFSIIILLICLLAFVCYELNFGGII</sequence>
<keyword evidence="1" id="KW-0812">Transmembrane</keyword>
<feature type="transmembrane region" description="Helical" evidence="1">
    <location>
        <begin position="108"/>
        <end position="131"/>
    </location>
</feature>
<keyword evidence="1" id="KW-0472">Membrane</keyword>
<gene>
    <name evidence="3" type="ORF">NGRA_1479</name>
</gene>
<protein>
    <recommendedName>
        <fullName evidence="5">Transmembrane protein</fullName>
    </recommendedName>
</protein>
<evidence type="ECO:0008006" key="5">
    <source>
        <dbReference type="Google" id="ProtNLM"/>
    </source>
</evidence>
<feature type="chain" id="PRO_5040492303" description="Transmembrane protein" evidence="2">
    <location>
        <begin position="20"/>
        <end position="139"/>
    </location>
</feature>
<dbReference type="AlphaFoldDB" id="A0A9P6GYD6"/>
<keyword evidence="1" id="KW-1133">Transmembrane helix</keyword>
<evidence type="ECO:0000256" key="1">
    <source>
        <dbReference type="SAM" id="Phobius"/>
    </source>
</evidence>
<comment type="caution">
    <text evidence="3">The sequence shown here is derived from an EMBL/GenBank/DDBJ whole genome shotgun (WGS) entry which is preliminary data.</text>
</comment>
<evidence type="ECO:0000313" key="4">
    <source>
        <dbReference type="Proteomes" id="UP000740883"/>
    </source>
</evidence>
<organism evidence="3 4">
    <name type="scientific">Nosema granulosis</name>
    <dbReference type="NCBI Taxonomy" id="83296"/>
    <lineage>
        <taxon>Eukaryota</taxon>
        <taxon>Fungi</taxon>
        <taxon>Fungi incertae sedis</taxon>
        <taxon>Microsporidia</taxon>
        <taxon>Nosematidae</taxon>
        <taxon>Nosema</taxon>
    </lineage>
</organism>
<evidence type="ECO:0000256" key="2">
    <source>
        <dbReference type="SAM" id="SignalP"/>
    </source>
</evidence>
<feature type="signal peptide" evidence="2">
    <location>
        <begin position="1"/>
        <end position="19"/>
    </location>
</feature>
<evidence type="ECO:0000313" key="3">
    <source>
        <dbReference type="EMBL" id="KAF9763139.1"/>
    </source>
</evidence>
<keyword evidence="2" id="KW-0732">Signal</keyword>
<proteinExistence type="predicted"/>
<accession>A0A9P6GYD6</accession>